<evidence type="ECO:0000256" key="6">
    <source>
        <dbReference type="PROSITE-ProRule" id="PRU00050"/>
    </source>
</evidence>
<dbReference type="Gene3D" id="3.40.50.2300">
    <property type="match status" value="1"/>
</dbReference>
<evidence type="ECO:0000256" key="4">
    <source>
        <dbReference type="ARBA" id="ARBA00039140"/>
    </source>
</evidence>
<dbReference type="InterPro" id="IPR008248">
    <property type="entry name" value="CheB-like"/>
</dbReference>
<feature type="domain" description="Response regulatory" evidence="8">
    <location>
        <begin position="2"/>
        <end position="118"/>
    </location>
</feature>
<dbReference type="InterPro" id="IPR011006">
    <property type="entry name" value="CheY-like_superfamily"/>
</dbReference>
<evidence type="ECO:0000313" key="11">
    <source>
        <dbReference type="Proteomes" id="UP000064137"/>
    </source>
</evidence>
<dbReference type="Pfam" id="PF00072">
    <property type="entry name" value="Response_reg"/>
    <property type="match status" value="1"/>
</dbReference>
<dbReference type="GO" id="GO:0006935">
    <property type="term" value="P:chemotaxis"/>
    <property type="evidence" value="ECO:0007669"/>
    <property type="project" value="UniProtKB-UniRule"/>
</dbReference>
<dbReference type="GO" id="GO:0000156">
    <property type="term" value="F:phosphorelay response regulator activity"/>
    <property type="evidence" value="ECO:0007669"/>
    <property type="project" value="InterPro"/>
</dbReference>
<evidence type="ECO:0000313" key="10">
    <source>
        <dbReference type="EMBL" id="ALZ85211.1"/>
    </source>
</evidence>
<keyword evidence="3 6" id="KW-0378">Hydrolase</keyword>
<feature type="active site" evidence="6">
    <location>
        <position position="160"/>
    </location>
</feature>
<dbReference type="EC" id="3.1.1.61" evidence="4"/>
<dbReference type="SUPFAM" id="SSF52172">
    <property type="entry name" value="CheY-like"/>
    <property type="match status" value="1"/>
</dbReference>
<dbReference type="KEGG" id="por:APT59_13785"/>
<feature type="modified residue" description="4-aspartylphosphate" evidence="7">
    <location>
        <position position="53"/>
    </location>
</feature>
<dbReference type="CDD" id="cd17541">
    <property type="entry name" value="REC_CheB-like"/>
    <property type="match status" value="1"/>
</dbReference>
<evidence type="ECO:0000256" key="1">
    <source>
        <dbReference type="ARBA" id="ARBA00022490"/>
    </source>
</evidence>
<comment type="catalytic activity">
    <reaction evidence="5">
        <text>[protein]-L-glutamate 5-O-methyl ester + H2O = L-glutamyl-[protein] + methanol + H(+)</text>
        <dbReference type="Rhea" id="RHEA:23236"/>
        <dbReference type="Rhea" id="RHEA-COMP:10208"/>
        <dbReference type="Rhea" id="RHEA-COMP:10311"/>
        <dbReference type="ChEBI" id="CHEBI:15377"/>
        <dbReference type="ChEBI" id="CHEBI:15378"/>
        <dbReference type="ChEBI" id="CHEBI:17790"/>
        <dbReference type="ChEBI" id="CHEBI:29973"/>
        <dbReference type="ChEBI" id="CHEBI:82795"/>
        <dbReference type="EC" id="3.1.1.61"/>
    </reaction>
</comment>
<dbReference type="PANTHER" id="PTHR42872:SF6">
    <property type="entry name" value="PROTEIN-GLUTAMATE METHYLESTERASE_PROTEIN-GLUTAMINE GLUTAMINASE"/>
    <property type="match status" value="1"/>
</dbReference>
<proteinExistence type="predicted"/>
<feature type="active site" evidence="6">
    <location>
        <position position="187"/>
    </location>
</feature>
<dbReference type="InterPro" id="IPR000673">
    <property type="entry name" value="Sig_transdc_resp-reg_Me-estase"/>
</dbReference>
<keyword evidence="2 6" id="KW-0145">Chemotaxis</keyword>
<dbReference type="Gene3D" id="3.40.50.180">
    <property type="entry name" value="Methylesterase CheB, C-terminal domain"/>
    <property type="match status" value="1"/>
</dbReference>
<sequence length="345" mass="36262">MRIAIVNDLLLATEALRRLLASDGRHTVAWIAHDGEEAVARCAEDRPDLILMDLQMPRLDGIEATRRIMARSPCAILMVTATPDDCEGVFRAMGAGALDVTATPALSGGADGGALLRKIARIEPLVRLPERAARPAPFTAPAPAGTVSSPTDTLVAIGASTGGPAALVSLFDAWTPTPQASVVLVQHIDRRFAPSFIGWLGTQLAWPVTAAMPGALPQPGQVCVALGDDHLLLDEQGRFAYTAEPLDYPYRPSVDVFFTHLASHPLRSGKALGILLTGMGRDGASGLYALRQSGSPTLAQDEASCAVYGMPAAAVRMGAAERVLSPTQIGAWLQRRFGAGSRSST</sequence>
<dbReference type="InterPro" id="IPR001789">
    <property type="entry name" value="Sig_transdc_resp-reg_receiver"/>
</dbReference>
<feature type="active site" evidence="6">
    <location>
        <position position="282"/>
    </location>
</feature>
<protein>
    <recommendedName>
        <fullName evidence="4">protein-glutamate methylesterase</fullName>
        <ecNumber evidence="4">3.1.1.61</ecNumber>
    </recommendedName>
</protein>
<evidence type="ECO:0000256" key="2">
    <source>
        <dbReference type="ARBA" id="ARBA00022500"/>
    </source>
</evidence>
<keyword evidence="7" id="KW-0597">Phosphoprotein</keyword>
<gene>
    <name evidence="10" type="ORF">APT59_13785</name>
</gene>
<evidence type="ECO:0000256" key="5">
    <source>
        <dbReference type="ARBA" id="ARBA00048267"/>
    </source>
</evidence>
<dbReference type="OrthoDB" id="9793421at2"/>
<dbReference type="GO" id="GO:0005737">
    <property type="term" value="C:cytoplasm"/>
    <property type="evidence" value="ECO:0007669"/>
    <property type="project" value="InterPro"/>
</dbReference>
<organism evidence="10 11">
    <name type="scientific">Pseudomonas oryzihabitans</name>
    <dbReference type="NCBI Taxonomy" id="47885"/>
    <lineage>
        <taxon>Bacteria</taxon>
        <taxon>Pseudomonadati</taxon>
        <taxon>Pseudomonadota</taxon>
        <taxon>Gammaproteobacteria</taxon>
        <taxon>Pseudomonadales</taxon>
        <taxon>Pseudomonadaceae</taxon>
        <taxon>Pseudomonas</taxon>
    </lineage>
</organism>
<dbReference type="SMART" id="SM00448">
    <property type="entry name" value="REC"/>
    <property type="match status" value="1"/>
</dbReference>
<dbReference type="GO" id="GO:0008984">
    <property type="term" value="F:protein-glutamate methylesterase activity"/>
    <property type="evidence" value="ECO:0007669"/>
    <property type="project" value="UniProtKB-EC"/>
</dbReference>
<evidence type="ECO:0000259" key="8">
    <source>
        <dbReference type="PROSITE" id="PS50110"/>
    </source>
</evidence>
<feature type="domain" description="CheB-type methylesterase" evidence="9">
    <location>
        <begin position="148"/>
        <end position="340"/>
    </location>
</feature>
<dbReference type="PROSITE" id="PS50110">
    <property type="entry name" value="RESPONSE_REGULATORY"/>
    <property type="match status" value="1"/>
</dbReference>
<dbReference type="PANTHER" id="PTHR42872">
    <property type="entry name" value="PROTEIN-GLUTAMATE METHYLESTERASE/PROTEIN-GLUTAMINE GLUTAMINASE"/>
    <property type="match status" value="1"/>
</dbReference>
<evidence type="ECO:0000256" key="3">
    <source>
        <dbReference type="ARBA" id="ARBA00022801"/>
    </source>
</evidence>
<accession>A0A0U4VPX2</accession>
<name>A0A0U4VPX2_9PSED</name>
<dbReference type="AlphaFoldDB" id="A0A0U4VPX2"/>
<keyword evidence="1" id="KW-0963">Cytoplasm</keyword>
<dbReference type="Pfam" id="PF01339">
    <property type="entry name" value="CheB_methylest"/>
    <property type="match status" value="1"/>
</dbReference>
<reference evidence="10 11" key="1">
    <citation type="submission" date="2016-01" db="EMBL/GenBank/DDBJ databases">
        <title>Annotation of Pseudomonas oryzihabitans USDA-ARS-USMARC-56511.</title>
        <authorList>
            <person name="Harhay G.P."/>
            <person name="Harhay D.M."/>
            <person name="Smith T.P.L."/>
            <person name="Bono J.L."/>
            <person name="Heaton M.P."/>
            <person name="Clawson M.L."/>
            <person name="Chitko-Mckown C.G."/>
            <person name="Capik S.F."/>
            <person name="DeDonder K.D."/>
            <person name="Apley M.D."/>
            <person name="Lubbers B.V."/>
            <person name="White B.J."/>
            <person name="Larson R.L."/>
        </authorList>
    </citation>
    <scope>NUCLEOTIDE SEQUENCE [LARGE SCALE GENOMIC DNA]</scope>
    <source>
        <strain evidence="10 11">USDA-ARS-USMARC-56511</strain>
    </source>
</reference>
<dbReference type="NCBIfam" id="NF009206">
    <property type="entry name" value="PRK12555.1"/>
    <property type="match status" value="1"/>
</dbReference>
<dbReference type="PROSITE" id="PS50122">
    <property type="entry name" value="CHEB"/>
    <property type="match status" value="1"/>
</dbReference>
<evidence type="ECO:0000259" key="9">
    <source>
        <dbReference type="PROSITE" id="PS50122"/>
    </source>
</evidence>
<dbReference type="InterPro" id="IPR035909">
    <property type="entry name" value="CheB_C"/>
</dbReference>
<dbReference type="SUPFAM" id="SSF52738">
    <property type="entry name" value="Methylesterase CheB, C-terminal domain"/>
    <property type="match status" value="1"/>
</dbReference>
<dbReference type="RefSeq" id="WP_059315377.1">
    <property type="nucleotide sequence ID" value="NZ_CP013987.1"/>
</dbReference>
<dbReference type="CDD" id="cd16432">
    <property type="entry name" value="CheB_Rec"/>
    <property type="match status" value="1"/>
</dbReference>
<dbReference type="EMBL" id="CP013987">
    <property type="protein sequence ID" value="ALZ85211.1"/>
    <property type="molecule type" value="Genomic_DNA"/>
</dbReference>
<dbReference type="PIRSF" id="PIRSF000876">
    <property type="entry name" value="RR_chemtxs_CheB"/>
    <property type="match status" value="1"/>
</dbReference>
<evidence type="ECO:0000256" key="7">
    <source>
        <dbReference type="PROSITE-ProRule" id="PRU00169"/>
    </source>
</evidence>
<dbReference type="Proteomes" id="UP000064137">
    <property type="component" value="Chromosome"/>
</dbReference>